<evidence type="ECO:0000256" key="4">
    <source>
        <dbReference type="ARBA" id="ARBA00022490"/>
    </source>
</evidence>
<name>B0RH02_CLASE</name>
<keyword evidence="10" id="KW-1185">Reference proteome</keyword>
<dbReference type="InterPro" id="IPR000836">
    <property type="entry name" value="PRTase_dom"/>
</dbReference>
<dbReference type="EC" id="2.4.2.7" evidence="9"/>
<dbReference type="GO" id="GO:0006166">
    <property type="term" value="P:purine ribonucleoside salvage"/>
    <property type="evidence" value="ECO:0007669"/>
    <property type="project" value="UniProtKB-KW"/>
</dbReference>
<keyword evidence="4" id="KW-0963">Cytoplasm</keyword>
<keyword evidence="6 9" id="KW-0808">Transferase</keyword>
<dbReference type="eggNOG" id="COG0503">
    <property type="taxonomic scope" value="Bacteria"/>
</dbReference>
<evidence type="ECO:0000256" key="1">
    <source>
        <dbReference type="ARBA" id="ARBA00004496"/>
    </source>
</evidence>
<dbReference type="Proteomes" id="UP000001318">
    <property type="component" value="Chromosome"/>
</dbReference>
<accession>B0RH02</accession>
<evidence type="ECO:0000256" key="8">
    <source>
        <dbReference type="ARBA" id="ARBA00025704"/>
    </source>
</evidence>
<keyword evidence="5 9" id="KW-0328">Glycosyltransferase</keyword>
<comment type="similarity">
    <text evidence="2">Belongs to the purine/pyrimidine phosphoribosyltransferase family.</text>
</comment>
<evidence type="ECO:0000256" key="2">
    <source>
        <dbReference type="ARBA" id="ARBA00008391"/>
    </source>
</evidence>
<proteinExistence type="inferred from homology"/>
<dbReference type="GO" id="GO:0005737">
    <property type="term" value="C:cytoplasm"/>
    <property type="evidence" value="ECO:0007669"/>
    <property type="project" value="UniProtKB-SubCell"/>
</dbReference>
<dbReference type="Gene3D" id="3.40.50.2020">
    <property type="match status" value="1"/>
</dbReference>
<gene>
    <name evidence="9" type="primary">apt</name>
    <name evidence="9" type="ordered locus">CMS2395</name>
</gene>
<comment type="pathway">
    <text evidence="8">Purine metabolism.</text>
</comment>
<dbReference type="EMBL" id="AM849034">
    <property type="protein sequence ID" value="CAQ02477.1"/>
    <property type="molecule type" value="Genomic_DNA"/>
</dbReference>
<dbReference type="SUPFAM" id="SSF53271">
    <property type="entry name" value="PRTase-like"/>
    <property type="match status" value="1"/>
</dbReference>
<dbReference type="RefSeq" id="WP_012299669.1">
    <property type="nucleotide sequence ID" value="NC_010407.1"/>
</dbReference>
<evidence type="ECO:0000256" key="6">
    <source>
        <dbReference type="ARBA" id="ARBA00022679"/>
    </source>
</evidence>
<reference evidence="9 10" key="1">
    <citation type="journal article" date="2008" name="J. Bacteriol.">
        <title>Genome of the actinomycete plant pathogen Clavibacter michiganensis subsp. sepedonicus suggests recent niche adaptation.</title>
        <authorList>
            <person name="Bentley S.D."/>
            <person name="Corton C."/>
            <person name="Brown S.E."/>
            <person name="Barron A."/>
            <person name="Clark L."/>
            <person name="Doggett J."/>
            <person name="Harris B."/>
            <person name="Ormond D."/>
            <person name="Quail M.A."/>
            <person name="May G."/>
            <person name="Francis D."/>
            <person name="Knudson D."/>
            <person name="Parkhill J."/>
            <person name="Ishimaru C.A."/>
        </authorList>
    </citation>
    <scope>NUCLEOTIDE SEQUENCE [LARGE SCALE GENOMIC DNA]</scope>
    <source>
        <strain evidence="10">ATCC 33113 / DSM 20744 / JCM 9667 / LMG 2889 / ICMP 2535 / C-1</strain>
    </source>
</reference>
<dbReference type="GO" id="GO:0003999">
    <property type="term" value="F:adenine phosphoribosyltransferase activity"/>
    <property type="evidence" value="ECO:0007669"/>
    <property type="project" value="UniProtKB-EC"/>
</dbReference>
<evidence type="ECO:0000256" key="5">
    <source>
        <dbReference type="ARBA" id="ARBA00022676"/>
    </source>
</evidence>
<evidence type="ECO:0000313" key="9">
    <source>
        <dbReference type="EMBL" id="CAQ02477.1"/>
    </source>
</evidence>
<protein>
    <submittedName>
        <fullName evidence="9">Adenine phosphoribosyltransferase</fullName>
        <ecNumber evidence="9">2.4.2.7</ecNumber>
    </submittedName>
</protein>
<keyword evidence="7" id="KW-0660">Purine salvage</keyword>
<dbReference type="OrthoDB" id="7740853at2"/>
<dbReference type="InterPro" id="IPR050120">
    <property type="entry name" value="Adenine_PRTase"/>
</dbReference>
<sequence>MVDHATQLLGRRHVLERFQWIDGDADTWTTLRDPAALRAVVHALADLLADRELDVIVGIEARGFVLGPAVAIALGLGFSPIRKNGVKFPGDVIRHRSTPDYRGRTQVFEARRDHFSTGQRVGLVDDWIETGSQAVAAQRLIATAGAELTAVAVIVDEASEDVRHVLPPISSIVSASGLP</sequence>
<dbReference type="HOGENOM" id="CLU_063339_3_3_11"/>
<dbReference type="Pfam" id="PF00156">
    <property type="entry name" value="Pribosyltran"/>
    <property type="match status" value="1"/>
</dbReference>
<dbReference type="STRING" id="31964.CMS2395"/>
<dbReference type="KEGG" id="cms:CMS2395"/>
<evidence type="ECO:0000256" key="7">
    <source>
        <dbReference type="ARBA" id="ARBA00022726"/>
    </source>
</evidence>
<comment type="subunit">
    <text evidence="3">Homodimer.</text>
</comment>
<dbReference type="CDD" id="cd06223">
    <property type="entry name" value="PRTases_typeI"/>
    <property type="match status" value="1"/>
</dbReference>
<evidence type="ECO:0000313" key="10">
    <source>
        <dbReference type="Proteomes" id="UP000001318"/>
    </source>
</evidence>
<dbReference type="GeneID" id="29471198"/>
<dbReference type="AlphaFoldDB" id="B0RH02"/>
<organism evidence="9 10">
    <name type="scientific">Clavibacter sepedonicus</name>
    <name type="common">Clavibacter michiganensis subsp. sepedonicus</name>
    <dbReference type="NCBI Taxonomy" id="31964"/>
    <lineage>
        <taxon>Bacteria</taxon>
        <taxon>Bacillati</taxon>
        <taxon>Actinomycetota</taxon>
        <taxon>Actinomycetes</taxon>
        <taxon>Micrococcales</taxon>
        <taxon>Microbacteriaceae</taxon>
        <taxon>Clavibacter</taxon>
    </lineage>
</organism>
<evidence type="ECO:0000256" key="3">
    <source>
        <dbReference type="ARBA" id="ARBA00011738"/>
    </source>
</evidence>
<dbReference type="PANTHER" id="PTHR11776">
    <property type="entry name" value="ADENINE PHOSPHORIBOSYLTRANSFERASE"/>
    <property type="match status" value="1"/>
</dbReference>
<comment type="subcellular location">
    <subcellularLocation>
        <location evidence="1">Cytoplasm</location>
    </subcellularLocation>
</comment>
<dbReference type="PANTHER" id="PTHR11776:SF7">
    <property type="entry name" value="PHOSPHORIBOSYLTRANSFERASE DOMAIN-CONTAINING PROTEIN"/>
    <property type="match status" value="1"/>
</dbReference>
<dbReference type="InterPro" id="IPR029057">
    <property type="entry name" value="PRTase-like"/>
</dbReference>